<name>A0AAE0KYD8_9CHLO</name>
<evidence type="ECO:0000313" key="2">
    <source>
        <dbReference type="Proteomes" id="UP001190700"/>
    </source>
</evidence>
<organism evidence="1 2">
    <name type="scientific">Cymbomonas tetramitiformis</name>
    <dbReference type="NCBI Taxonomy" id="36881"/>
    <lineage>
        <taxon>Eukaryota</taxon>
        <taxon>Viridiplantae</taxon>
        <taxon>Chlorophyta</taxon>
        <taxon>Pyramimonadophyceae</taxon>
        <taxon>Pyramimonadales</taxon>
        <taxon>Pyramimonadaceae</taxon>
        <taxon>Cymbomonas</taxon>
    </lineage>
</organism>
<dbReference type="AlphaFoldDB" id="A0AAE0KYD8"/>
<evidence type="ECO:0000313" key="1">
    <source>
        <dbReference type="EMBL" id="KAK3265010.1"/>
    </source>
</evidence>
<dbReference type="EMBL" id="LGRX02014211">
    <property type="protein sequence ID" value="KAK3265010.1"/>
    <property type="molecule type" value="Genomic_DNA"/>
</dbReference>
<sequence length="140" mass="14570">MTPIFCSVWYAQGEQNRKCWAGTAAPEDNPKPAGVAIKNTRVGGSGRIMVTSPLQVSARPCALFSLGGRCRLGSAGQGSGWALHRVAQRGGSGWALHRVAQRGREVGGPSIEWLSGAGEWVGPPSSGSAGPGDLVRMAMR</sequence>
<accession>A0AAE0KYD8</accession>
<dbReference type="Proteomes" id="UP001190700">
    <property type="component" value="Unassembled WGS sequence"/>
</dbReference>
<proteinExistence type="predicted"/>
<protein>
    <submittedName>
        <fullName evidence="1">Uncharacterized protein</fullName>
    </submittedName>
</protein>
<gene>
    <name evidence="1" type="ORF">CYMTET_26281</name>
</gene>
<keyword evidence="2" id="KW-1185">Reference proteome</keyword>
<reference evidence="1 2" key="1">
    <citation type="journal article" date="2015" name="Genome Biol. Evol.">
        <title>Comparative Genomics of a Bacterivorous Green Alga Reveals Evolutionary Causalities and Consequences of Phago-Mixotrophic Mode of Nutrition.</title>
        <authorList>
            <person name="Burns J.A."/>
            <person name="Paasch A."/>
            <person name="Narechania A."/>
            <person name="Kim E."/>
        </authorList>
    </citation>
    <scope>NUCLEOTIDE SEQUENCE [LARGE SCALE GENOMIC DNA]</scope>
    <source>
        <strain evidence="1 2">PLY_AMNH</strain>
    </source>
</reference>
<comment type="caution">
    <text evidence="1">The sequence shown here is derived from an EMBL/GenBank/DDBJ whole genome shotgun (WGS) entry which is preliminary data.</text>
</comment>